<evidence type="ECO:0000256" key="3">
    <source>
        <dbReference type="ARBA" id="ARBA00022676"/>
    </source>
</evidence>
<evidence type="ECO:0000256" key="4">
    <source>
        <dbReference type="ARBA" id="ARBA00022679"/>
    </source>
</evidence>
<keyword evidence="3" id="KW-0328">Glycosyltransferase</keyword>
<accession>A0A1B1AGS9</accession>
<dbReference type="STRING" id="1759059.ATE48_07390"/>
<keyword evidence="5 8" id="KW-0812">Transmembrane</keyword>
<dbReference type="GO" id="GO:0016763">
    <property type="term" value="F:pentosyltransferase activity"/>
    <property type="evidence" value="ECO:0007669"/>
    <property type="project" value="TreeGrafter"/>
</dbReference>
<dbReference type="GO" id="GO:0005886">
    <property type="term" value="C:plasma membrane"/>
    <property type="evidence" value="ECO:0007669"/>
    <property type="project" value="UniProtKB-SubCell"/>
</dbReference>
<evidence type="ECO:0000256" key="6">
    <source>
        <dbReference type="ARBA" id="ARBA00022989"/>
    </source>
</evidence>
<evidence type="ECO:0000256" key="8">
    <source>
        <dbReference type="SAM" id="Phobius"/>
    </source>
</evidence>
<dbReference type="PANTHER" id="PTHR33908:SF3">
    <property type="entry name" value="UNDECAPRENYL PHOSPHATE-ALPHA-4-AMINO-4-DEOXY-L-ARABINOSE ARABINOSYL TRANSFERASE"/>
    <property type="match status" value="1"/>
</dbReference>
<keyword evidence="4" id="KW-0808">Transferase</keyword>
<name>A0A1B1AGS9_9PROT</name>
<feature type="transmembrane region" description="Helical" evidence="8">
    <location>
        <begin position="309"/>
        <end position="327"/>
    </location>
</feature>
<feature type="transmembrane region" description="Helical" evidence="8">
    <location>
        <begin position="333"/>
        <end position="350"/>
    </location>
</feature>
<feature type="transmembrane region" description="Helical" evidence="8">
    <location>
        <begin position="362"/>
        <end position="387"/>
    </location>
</feature>
<protein>
    <recommendedName>
        <fullName evidence="9">Glycosyltransferase RgtA/B/C/D-like domain-containing protein</fullName>
    </recommendedName>
</protein>
<dbReference type="InterPro" id="IPR050297">
    <property type="entry name" value="LipidA_mod_glycosyltrf_83"/>
</dbReference>
<dbReference type="RefSeq" id="WP_083197208.1">
    <property type="nucleotide sequence ID" value="NZ_CP013244.1"/>
</dbReference>
<evidence type="ECO:0000259" key="9">
    <source>
        <dbReference type="Pfam" id="PF13231"/>
    </source>
</evidence>
<feature type="domain" description="Glycosyltransferase RgtA/B/C/D-like" evidence="9">
    <location>
        <begin position="74"/>
        <end position="240"/>
    </location>
</feature>
<sequence>MSVLINQIKNAVSSKRGMALLLLVLALTMLLPGQASIPPIDRDEPRFAQASRQMIESGDFVEVRYQDTPRNLQPAGIYWLQVAAVSVFGDVDAREIWPHRMPSWLSAIGVVFVTWWLGALLFGPLTGRFAAALIASCVLLGIEAHIAKIDATLCFAVLLAEASLAKIYLSRDSQERTSRWAALFWIALGVGILLKGPIPLMIVGGTILALIIIERRTAWLGKLKPIWGAPLMLAIAAPWYVAIGISTHGDFFRTAVGYSVLGKLTQAHQSHGGFPGYHLALWPVLFWPGSLFAILSAPFVWLERKSAGVRFCLAWIVPAWLVFEFSGTKLPHYTLPLLPAFAILAAAGLVHADRLRFFARPWLFAIATLIWLLAGAAITIGPLALAFHFQGSVTPYCVALASAAIVSALAALWLVAKGRLRAALVAAVASAAIVSVNNYGIVVPSLDRAFISSRLVSALNQAQRCDNTSVVSFSYREPSLVFLYERGQIFYPDTLDEAAQNAFEDPTCTLILADVGDGEFLNVVTQAGGAIEPVAEVAGSNYSTGEEVVLTIYRLDAD</sequence>
<comment type="subcellular location">
    <subcellularLocation>
        <location evidence="1">Cell membrane</location>
        <topology evidence="1">Multi-pass membrane protein</topology>
    </subcellularLocation>
</comment>
<dbReference type="Proteomes" id="UP000092498">
    <property type="component" value="Chromosome"/>
</dbReference>
<dbReference type="GO" id="GO:0009103">
    <property type="term" value="P:lipopolysaccharide biosynthetic process"/>
    <property type="evidence" value="ECO:0007669"/>
    <property type="project" value="TreeGrafter"/>
</dbReference>
<evidence type="ECO:0000256" key="5">
    <source>
        <dbReference type="ARBA" id="ARBA00022692"/>
    </source>
</evidence>
<dbReference type="Pfam" id="PF13231">
    <property type="entry name" value="PMT_2"/>
    <property type="match status" value="1"/>
</dbReference>
<keyword evidence="2" id="KW-1003">Cell membrane</keyword>
<keyword evidence="7 8" id="KW-0472">Membrane</keyword>
<evidence type="ECO:0000256" key="1">
    <source>
        <dbReference type="ARBA" id="ARBA00004651"/>
    </source>
</evidence>
<dbReference type="OrthoDB" id="9810951at2"/>
<feature type="transmembrane region" description="Helical" evidence="8">
    <location>
        <begin position="422"/>
        <end position="442"/>
    </location>
</feature>
<reference evidence="10 11" key="1">
    <citation type="submission" date="2015-11" db="EMBL/GenBank/DDBJ databases">
        <title>Whole-Genome Sequence of Candidatus Oderbacter manganicum from the National Park Lower Oder Valley, Germany.</title>
        <authorList>
            <person name="Braun B."/>
            <person name="Liere K."/>
            <person name="Szewzyk U."/>
        </authorList>
    </citation>
    <scope>NUCLEOTIDE SEQUENCE [LARGE SCALE GENOMIC DNA]</scope>
    <source>
        <strain evidence="10 11">OTSz_A_272</strain>
    </source>
</reference>
<dbReference type="EMBL" id="CP013244">
    <property type="protein sequence ID" value="ANP45755.1"/>
    <property type="molecule type" value="Genomic_DNA"/>
</dbReference>
<feature type="transmembrane region" description="Helical" evidence="8">
    <location>
        <begin position="103"/>
        <end position="123"/>
    </location>
</feature>
<feature type="transmembrane region" description="Helical" evidence="8">
    <location>
        <begin position="182"/>
        <end position="213"/>
    </location>
</feature>
<dbReference type="GO" id="GO:0010041">
    <property type="term" value="P:response to iron(III) ion"/>
    <property type="evidence" value="ECO:0007669"/>
    <property type="project" value="TreeGrafter"/>
</dbReference>
<evidence type="ECO:0000313" key="11">
    <source>
        <dbReference type="Proteomes" id="UP000092498"/>
    </source>
</evidence>
<feature type="transmembrane region" description="Helical" evidence="8">
    <location>
        <begin position="393"/>
        <end position="415"/>
    </location>
</feature>
<evidence type="ECO:0000313" key="10">
    <source>
        <dbReference type="EMBL" id="ANP45755.1"/>
    </source>
</evidence>
<gene>
    <name evidence="10" type="ORF">ATE48_07390</name>
</gene>
<proteinExistence type="predicted"/>
<keyword evidence="6 8" id="KW-1133">Transmembrane helix</keyword>
<dbReference type="AlphaFoldDB" id="A0A1B1AGS9"/>
<dbReference type="PANTHER" id="PTHR33908">
    <property type="entry name" value="MANNOSYLTRANSFERASE YKCB-RELATED"/>
    <property type="match status" value="1"/>
</dbReference>
<dbReference type="KEGG" id="cbot:ATE48_07390"/>
<organism evidence="10 11">
    <name type="scientific">Candidatus Viadribacter manganicus</name>
    <dbReference type="NCBI Taxonomy" id="1759059"/>
    <lineage>
        <taxon>Bacteria</taxon>
        <taxon>Pseudomonadati</taxon>
        <taxon>Pseudomonadota</taxon>
        <taxon>Alphaproteobacteria</taxon>
        <taxon>Hyphomonadales</taxon>
        <taxon>Hyphomonadaceae</taxon>
        <taxon>Candidatus Viadribacter</taxon>
    </lineage>
</organism>
<feature type="transmembrane region" description="Helical" evidence="8">
    <location>
        <begin position="225"/>
        <end position="245"/>
    </location>
</feature>
<dbReference type="FunCoup" id="A0A1B1AGS9">
    <property type="interactions" value="96"/>
</dbReference>
<evidence type="ECO:0000256" key="7">
    <source>
        <dbReference type="ARBA" id="ARBA00023136"/>
    </source>
</evidence>
<dbReference type="InterPro" id="IPR038731">
    <property type="entry name" value="RgtA/B/C-like"/>
</dbReference>
<dbReference type="InParanoid" id="A0A1B1AGS9"/>
<feature type="transmembrane region" description="Helical" evidence="8">
    <location>
        <begin position="280"/>
        <end position="302"/>
    </location>
</feature>
<evidence type="ECO:0000256" key="2">
    <source>
        <dbReference type="ARBA" id="ARBA00022475"/>
    </source>
</evidence>
<keyword evidence="11" id="KW-1185">Reference proteome</keyword>